<feature type="signal peptide" evidence="1">
    <location>
        <begin position="1"/>
        <end position="20"/>
    </location>
</feature>
<proteinExistence type="predicted"/>
<feature type="chain" id="PRO_5039010402" evidence="1">
    <location>
        <begin position="21"/>
        <end position="78"/>
    </location>
</feature>
<keyword evidence="3" id="KW-1185">Reference proteome</keyword>
<dbReference type="Proteomes" id="UP000243542">
    <property type="component" value="Unassembled WGS sequence"/>
</dbReference>
<sequence>MIRKLVSGTVLALGVAGAIAATQGTASAATFVPAGVYPSSDACAAAGNAGFPQHRWVDWTRKDLHNHGQYLLMVQPTY</sequence>
<dbReference type="RefSeq" id="WP_098513361.1">
    <property type="nucleotide sequence ID" value="NZ_JBIAKZ010000004.1"/>
</dbReference>
<name>A0A2A9FGB0_9PSEU</name>
<comment type="caution">
    <text evidence="2">The sequence shown here is derived from an EMBL/GenBank/DDBJ whole genome shotgun (WGS) entry which is preliminary data.</text>
</comment>
<evidence type="ECO:0000313" key="2">
    <source>
        <dbReference type="EMBL" id="PFG49465.1"/>
    </source>
</evidence>
<protein>
    <submittedName>
        <fullName evidence="2">Uncharacterized protein</fullName>
    </submittedName>
</protein>
<gene>
    <name evidence="2" type="ORF">ATK36_4623</name>
</gene>
<accession>A0A2A9FGB0</accession>
<dbReference type="AlphaFoldDB" id="A0A2A9FGB0"/>
<keyword evidence="1" id="KW-0732">Signal</keyword>
<dbReference type="EMBL" id="PDJK01000002">
    <property type="protein sequence ID" value="PFG49465.1"/>
    <property type="molecule type" value="Genomic_DNA"/>
</dbReference>
<evidence type="ECO:0000313" key="3">
    <source>
        <dbReference type="Proteomes" id="UP000243542"/>
    </source>
</evidence>
<reference evidence="2 3" key="1">
    <citation type="submission" date="2017-10" db="EMBL/GenBank/DDBJ databases">
        <title>Sequencing the genomes of 1000 actinobacteria strains.</title>
        <authorList>
            <person name="Klenk H.-P."/>
        </authorList>
    </citation>
    <scope>NUCLEOTIDE SEQUENCE [LARGE SCALE GENOMIC DNA]</scope>
    <source>
        <strain evidence="2 3">DSM 46092</strain>
    </source>
</reference>
<organism evidence="2 3">
    <name type="scientific">Amycolatopsis sulphurea</name>
    <dbReference type="NCBI Taxonomy" id="76022"/>
    <lineage>
        <taxon>Bacteria</taxon>
        <taxon>Bacillati</taxon>
        <taxon>Actinomycetota</taxon>
        <taxon>Actinomycetes</taxon>
        <taxon>Pseudonocardiales</taxon>
        <taxon>Pseudonocardiaceae</taxon>
        <taxon>Amycolatopsis</taxon>
    </lineage>
</organism>
<evidence type="ECO:0000256" key="1">
    <source>
        <dbReference type="SAM" id="SignalP"/>
    </source>
</evidence>